<dbReference type="InterPro" id="IPR001789">
    <property type="entry name" value="Sig_transdc_resp-reg_receiver"/>
</dbReference>
<dbReference type="PROSITE" id="PS50110">
    <property type="entry name" value="RESPONSE_REGULATORY"/>
    <property type="match status" value="1"/>
</dbReference>
<comment type="function">
    <text evidence="2">May play the central regulatory role in sporulation. It may be an element of the effector pathway responsible for the activation of sporulation genes in response to nutritional stress. Spo0A may act in concert with spo0H (a sigma factor) to control the expression of some genes that are critical to the sporulation process.</text>
</comment>
<accession>A0A6N2V8K3</accession>
<dbReference type="AlphaFoldDB" id="A0A6N2V8K3"/>
<proteinExistence type="predicted"/>
<dbReference type="Pfam" id="PF00072">
    <property type="entry name" value="Response_reg"/>
    <property type="match status" value="1"/>
</dbReference>
<dbReference type="InterPro" id="IPR046947">
    <property type="entry name" value="LytR-like"/>
</dbReference>
<protein>
    <recommendedName>
        <fullName evidence="1">Stage 0 sporulation protein A homolog</fullName>
    </recommendedName>
</protein>
<feature type="domain" description="Response regulatory" evidence="4">
    <location>
        <begin position="3"/>
        <end position="122"/>
    </location>
</feature>
<dbReference type="PANTHER" id="PTHR37299:SF1">
    <property type="entry name" value="STAGE 0 SPORULATION PROTEIN A HOMOLOG"/>
    <property type="match status" value="1"/>
</dbReference>
<dbReference type="RefSeq" id="WP_156355005.1">
    <property type="nucleotide sequence ID" value="NZ_CACRST010000025.1"/>
</dbReference>
<keyword evidence="3" id="KW-0597">Phosphoprotein</keyword>
<feature type="modified residue" description="4-aspartylphosphate" evidence="3">
    <location>
        <position position="59"/>
    </location>
</feature>
<evidence type="ECO:0000259" key="4">
    <source>
        <dbReference type="PROSITE" id="PS50110"/>
    </source>
</evidence>
<dbReference type="SMART" id="SM00850">
    <property type="entry name" value="LytTR"/>
    <property type="match status" value="1"/>
</dbReference>
<feature type="domain" description="HTH LytTR-type" evidence="5">
    <location>
        <begin position="133"/>
        <end position="234"/>
    </location>
</feature>
<organism evidence="6">
    <name type="scientific">Blautia glucerasea</name>
    <dbReference type="NCBI Taxonomy" id="536633"/>
    <lineage>
        <taxon>Bacteria</taxon>
        <taxon>Bacillati</taxon>
        <taxon>Bacillota</taxon>
        <taxon>Clostridia</taxon>
        <taxon>Lachnospirales</taxon>
        <taxon>Lachnospiraceae</taxon>
        <taxon>Blautia</taxon>
    </lineage>
</organism>
<evidence type="ECO:0000256" key="3">
    <source>
        <dbReference type="PROSITE-ProRule" id="PRU00169"/>
    </source>
</evidence>
<dbReference type="InterPro" id="IPR011006">
    <property type="entry name" value="CheY-like_superfamily"/>
</dbReference>
<evidence type="ECO:0000256" key="1">
    <source>
        <dbReference type="ARBA" id="ARBA00018672"/>
    </source>
</evidence>
<evidence type="ECO:0000313" key="6">
    <source>
        <dbReference type="EMBL" id="VYT26518.1"/>
    </source>
</evidence>
<dbReference type="Gene3D" id="3.40.50.2300">
    <property type="match status" value="1"/>
</dbReference>
<evidence type="ECO:0000259" key="5">
    <source>
        <dbReference type="PROSITE" id="PS50930"/>
    </source>
</evidence>
<dbReference type="Pfam" id="PF04397">
    <property type="entry name" value="LytTR"/>
    <property type="match status" value="1"/>
</dbReference>
<dbReference type="GO" id="GO:0003677">
    <property type="term" value="F:DNA binding"/>
    <property type="evidence" value="ECO:0007669"/>
    <property type="project" value="InterPro"/>
</dbReference>
<evidence type="ECO:0000256" key="2">
    <source>
        <dbReference type="ARBA" id="ARBA00024867"/>
    </source>
</evidence>
<reference evidence="6" key="1">
    <citation type="submission" date="2019-11" db="EMBL/GenBank/DDBJ databases">
        <authorList>
            <person name="Feng L."/>
        </authorList>
    </citation>
    <scope>NUCLEOTIDE SEQUENCE</scope>
    <source>
        <strain evidence="6">BgluceraseaLFYP119</strain>
    </source>
</reference>
<dbReference type="Gene3D" id="2.40.50.1020">
    <property type="entry name" value="LytTr DNA-binding domain"/>
    <property type="match status" value="1"/>
</dbReference>
<gene>
    <name evidence="6" type="primary">yehT_2</name>
    <name evidence="6" type="ORF">BGLFYP119_02529</name>
</gene>
<dbReference type="InterPro" id="IPR007492">
    <property type="entry name" value="LytTR_DNA-bd_dom"/>
</dbReference>
<name>A0A6N2V8K3_9FIRM</name>
<dbReference type="EMBL" id="CACRST010000025">
    <property type="protein sequence ID" value="VYT26518.1"/>
    <property type="molecule type" value="Genomic_DNA"/>
</dbReference>
<dbReference type="SMART" id="SM00448">
    <property type="entry name" value="REC"/>
    <property type="match status" value="1"/>
</dbReference>
<dbReference type="PROSITE" id="PS50930">
    <property type="entry name" value="HTH_LYTTR"/>
    <property type="match status" value="1"/>
</dbReference>
<dbReference type="SUPFAM" id="SSF52172">
    <property type="entry name" value="CheY-like"/>
    <property type="match status" value="1"/>
</dbReference>
<dbReference type="GO" id="GO:0000156">
    <property type="term" value="F:phosphorelay response regulator activity"/>
    <property type="evidence" value="ECO:0007669"/>
    <property type="project" value="InterPro"/>
</dbReference>
<sequence length="238" mass="27848">MLRIALCDDEQEARDSLRFQLEKTMYEGDEDIVYEFTSGETALRWLKNHPGEVDLLFLDVEMKAMTGMETAEGIRQFDKELLIVFVTGYSEYVFDGYRTGALDYVLKPVSLERVRQVLNRAREILYEKRTKNFVFQNQEGTFRLPLDQILYFYSDRRQVGVVTENKEYLFYGKLSETEEKADSRFVRVHQRYLVNGDQVEYIGHDEVVIRGKTIPVSRGMKDEALKKLAECMLKGTGR</sequence>
<dbReference type="PANTHER" id="PTHR37299">
    <property type="entry name" value="TRANSCRIPTIONAL REGULATOR-RELATED"/>
    <property type="match status" value="1"/>
</dbReference>